<protein>
    <recommendedName>
        <fullName evidence="1">DUF4209 domain-containing protein</fullName>
    </recommendedName>
</protein>
<dbReference type="InterPro" id="IPR025209">
    <property type="entry name" value="DUF4209"/>
</dbReference>
<evidence type="ECO:0000313" key="2">
    <source>
        <dbReference type="EMBL" id="ATX71573.1"/>
    </source>
</evidence>
<dbReference type="EMBL" id="CP024870">
    <property type="protein sequence ID" value="ATX71573.1"/>
    <property type="molecule type" value="Genomic_DNA"/>
</dbReference>
<feature type="domain" description="DUF4209" evidence="1">
    <location>
        <begin position="482"/>
        <end position="551"/>
    </location>
</feature>
<evidence type="ECO:0000259" key="1">
    <source>
        <dbReference type="Pfam" id="PF13910"/>
    </source>
</evidence>
<name>A0A2K8KIQ5_9MOLU</name>
<organism evidence="2 3">
    <name type="scientific">Spiroplasma clarkii</name>
    <dbReference type="NCBI Taxonomy" id="2139"/>
    <lineage>
        <taxon>Bacteria</taxon>
        <taxon>Bacillati</taxon>
        <taxon>Mycoplasmatota</taxon>
        <taxon>Mollicutes</taxon>
        <taxon>Entomoplasmatales</taxon>
        <taxon>Spiroplasmataceae</taxon>
        <taxon>Spiroplasma</taxon>
    </lineage>
</organism>
<evidence type="ECO:0000313" key="3">
    <source>
        <dbReference type="Proteomes" id="UP000231179"/>
    </source>
</evidence>
<sequence length="578" mass="67580">MKDNWINNFIESKKDLFLDIVAVKACEDVVNKVANDKNVDKVFQEKPNQLYIEMEKIFDTTTDDFMIAIIGFSFKTGIFFMPNDLNFSGKLDIYKGKDGKRFVEFSKKSLEAFLKIVDILLENEVQYTLISEMLGMVLGTSNNDEKTQIKEKLKKWVEITNFTDDEELSVKKFWFLVKAISTLLDYKDVNQNPDILLKIDNMIEFSKGQGDTAKSNRSKFNQMGFDCIFPPAFDLKMKYYQKNGNKESEKNTARELAEFYETVAQKRIEVLDANNLQVAIKLYEDIVRLCHSCGIQEKLAIAKKRLDDLKRQLEEIPNSSKVIFNENLKDLLPEETKTIINNLTNGFPCLSLIDQIRFIIKHLPLVTRKEIQAIREHNKKNMPLFEFFNKRIINENEQTVFSTNSEESKESYTLFHHINEIMIVFGSLSEVMFENHFDVDLLKYMLKKESILEKRLYFINKGLKLFLSGDFYIALYVIVPQIEYWFREVVYQNGGQTSNLNSFPIEQTKALSFMFKSPELKSYLGEDVCWLFEEMMTKEPMNIRNKIAHGLDLNDNGFCVYFILCVIKLMLEPELNEM</sequence>
<dbReference type="Proteomes" id="UP000231179">
    <property type="component" value="Chromosome"/>
</dbReference>
<dbReference type="RefSeq" id="WP_100255104.1">
    <property type="nucleotide sequence ID" value="NZ_CP024870.1"/>
</dbReference>
<proteinExistence type="predicted"/>
<gene>
    <name evidence="2" type="ORF">SCLAR_v1c12750</name>
</gene>
<keyword evidence="3" id="KW-1185">Reference proteome</keyword>
<accession>A0A2K8KIQ5</accession>
<dbReference type="AlphaFoldDB" id="A0A2K8KIQ5"/>
<dbReference type="Pfam" id="PF13910">
    <property type="entry name" value="DUF4209"/>
    <property type="match status" value="1"/>
</dbReference>
<reference evidence="2 3" key="1">
    <citation type="submission" date="2017-11" db="EMBL/GenBank/DDBJ databases">
        <title>Complete genome sequence of Spiroplasma clarkii CN-5 (DSM 19994).</title>
        <authorList>
            <person name="Tsai Y.-M."/>
            <person name="Chang A."/>
            <person name="Lo W.-S."/>
            <person name="Kuo C.-H."/>
        </authorList>
    </citation>
    <scope>NUCLEOTIDE SEQUENCE [LARGE SCALE GENOMIC DNA]</scope>
    <source>
        <strain evidence="2 3">CN-5</strain>
    </source>
</reference>